<evidence type="ECO:0000313" key="1">
    <source>
        <dbReference type="EMBL" id="VFK19310.1"/>
    </source>
</evidence>
<dbReference type="AlphaFoldDB" id="A0A450XPS7"/>
<accession>A0A450XPS7</accession>
<name>A0A450XPS7_9GAMM</name>
<organism evidence="2">
    <name type="scientific">Candidatus Kentrum sp. LPFa</name>
    <dbReference type="NCBI Taxonomy" id="2126335"/>
    <lineage>
        <taxon>Bacteria</taxon>
        <taxon>Pseudomonadati</taxon>
        <taxon>Pseudomonadota</taxon>
        <taxon>Gammaproteobacteria</taxon>
        <taxon>Candidatus Kentrum</taxon>
    </lineage>
</organism>
<proteinExistence type="predicted"/>
<gene>
    <name evidence="1" type="ORF">BECKLPF1236A_GA0070988_102204</name>
    <name evidence="2" type="ORF">BECKLPF1236C_GA0070990_101295</name>
</gene>
<dbReference type="EMBL" id="CAADFP010000129">
    <property type="protein sequence ID" value="VFK31138.1"/>
    <property type="molecule type" value="Genomic_DNA"/>
</dbReference>
<protein>
    <submittedName>
        <fullName evidence="2">Uncharacterized protein</fullName>
    </submittedName>
</protein>
<reference evidence="2" key="1">
    <citation type="submission" date="2019-02" db="EMBL/GenBank/DDBJ databases">
        <authorList>
            <person name="Gruber-Vodicka R. H."/>
            <person name="Seah K. B. B."/>
        </authorList>
    </citation>
    <scope>NUCLEOTIDE SEQUENCE</scope>
    <source>
        <strain evidence="1">BECK_S312</strain>
        <strain evidence="2">BECK_S426</strain>
    </source>
</reference>
<sequence length="50" mass="5820">METRKKTEYLHESPYVAVVEVERMPGGNEWVLHLSWQIGHEGLDRVEVSP</sequence>
<evidence type="ECO:0000313" key="2">
    <source>
        <dbReference type="EMBL" id="VFK31138.1"/>
    </source>
</evidence>
<dbReference type="EMBL" id="CAADFM010000220">
    <property type="protein sequence ID" value="VFK19310.1"/>
    <property type="molecule type" value="Genomic_DNA"/>
</dbReference>